<dbReference type="Pfam" id="PF00989">
    <property type="entry name" value="PAS"/>
    <property type="match status" value="1"/>
</dbReference>
<dbReference type="InterPro" id="IPR013767">
    <property type="entry name" value="PAS_fold"/>
</dbReference>
<dbReference type="Gene3D" id="6.10.340.10">
    <property type="match status" value="1"/>
</dbReference>
<feature type="domain" description="HAMP" evidence="15">
    <location>
        <begin position="351"/>
        <end position="403"/>
    </location>
</feature>
<dbReference type="SMART" id="SM00091">
    <property type="entry name" value="PAS"/>
    <property type="match status" value="1"/>
</dbReference>
<comment type="subcellular location">
    <subcellularLocation>
        <location evidence="2">Cell membrane</location>
        <topology evidence="2">Multi-pass membrane protein</topology>
    </subcellularLocation>
</comment>
<evidence type="ECO:0000256" key="10">
    <source>
        <dbReference type="ARBA" id="ARBA00023012"/>
    </source>
</evidence>
<dbReference type="InterPro" id="IPR036097">
    <property type="entry name" value="HisK_dim/P_sf"/>
</dbReference>
<dbReference type="InterPro" id="IPR000700">
    <property type="entry name" value="PAS-assoc_C"/>
</dbReference>
<dbReference type="SMART" id="SM00387">
    <property type="entry name" value="HATPase_c"/>
    <property type="match status" value="1"/>
</dbReference>
<dbReference type="PROSITE" id="PS50113">
    <property type="entry name" value="PAC"/>
    <property type="match status" value="1"/>
</dbReference>
<dbReference type="Proteomes" id="UP000608071">
    <property type="component" value="Unassembled WGS sequence"/>
</dbReference>
<feature type="domain" description="PAS" evidence="13">
    <location>
        <begin position="415"/>
        <end position="475"/>
    </location>
</feature>
<dbReference type="NCBIfam" id="TIGR00229">
    <property type="entry name" value="sensory_box"/>
    <property type="match status" value="1"/>
</dbReference>
<evidence type="ECO:0000313" key="16">
    <source>
        <dbReference type="EMBL" id="MBD7971339.1"/>
    </source>
</evidence>
<dbReference type="PRINTS" id="PR00344">
    <property type="entry name" value="BCTRLSENSOR"/>
</dbReference>
<protein>
    <recommendedName>
        <fullName evidence="3">histidine kinase</fullName>
        <ecNumber evidence="3">2.7.13.3</ecNumber>
    </recommendedName>
</protein>
<dbReference type="PROSITE" id="PS50109">
    <property type="entry name" value="HIS_KIN"/>
    <property type="match status" value="1"/>
</dbReference>
<dbReference type="SUPFAM" id="SSF47384">
    <property type="entry name" value="Homodimeric domain of signal transducing histidine kinase"/>
    <property type="match status" value="1"/>
</dbReference>
<dbReference type="Gene3D" id="3.30.565.10">
    <property type="entry name" value="Histidine kinase-like ATPase, C-terminal domain"/>
    <property type="match status" value="1"/>
</dbReference>
<proteinExistence type="predicted"/>
<evidence type="ECO:0000259" key="14">
    <source>
        <dbReference type="PROSITE" id="PS50113"/>
    </source>
</evidence>
<dbReference type="SUPFAM" id="SSF55874">
    <property type="entry name" value="ATPase domain of HSP90 chaperone/DNA topoisomerase II/histidine kinase"/>
    <property type="match status" value="1"/>
</dbReference>
<keyword evidence="10" id="KW-0902">Two-component regulatory system</keyword>
<comment type="catalytic activity">
    <reaction evidence="1">
        <text>ATP + protein L-histidine = ADP + protein N-phospho-L-histidine.</text>
        <dbReference type="EC" id="2.7.13.3"/>
    </reaction>
</comment>
<dbReference type="SUPFAM" id="SSF55785">
    <property type="entry name" value="PYP-like sensor domain (PAS domain)"/>
    <property type="match status" value="1"/>
</dbReference>
<name>A0ABR8T7L3_9BACL</name>
<keyword evidence="5" id="KW-0597">Phosphoprotein</keyword>
<dbReference type="CDD" id="cd00130">
    <property type="entry name" value="PAS"/>
    <property type="match status" value="1"/>
</dbReference>
<comment type="caution">
    <text evidence="16">The sequence shown here is derived from an EMBL/GenBank/DDBJ whole genome shotgun (WGS) entry which is preliminary data.</text>
</comment>
<dbReference type="SMART" id="SM00086">
    <property type="entry name" value="PAC"/>
    <property type="match status" value="1"/>
</dbReference>
<dbReference type="InterPro" id="IPR003660">
    <property type="entry name" value="HAMP_dom"/>
</dbReference>
<reference evidence="16 17" key="1">
    <citation type="submission" date="2020-08" db="EMBL/GenBank/DDBJ databases">
        <title>A Genomic Blueprint of the Chicken Gut Microbiome.</title>
        <authorList>
            <person name="Gilroy R."/>
            <person name="Ravi A."/>
            <person name="Getino M."/>
            <person name="Pursley I."/>
            <person name="Horton D.L."/>
            <person name="Alikhan N.-F."/>
            <person name="Baker D."/>
            <person name="Gharbi K."/>
            <person name="Hall N."/>
            <person name="Watson M."/>
            <person name="Adriaenssens E.M."/>
            <person name="Foster-Nyarko E."/>
            <person name="Jarju S."/>
            <person name="Secka A."/>
            <person name="Antonio M."/>
            <person name="Oren A."/>
            <person name="Chaudhuri R."/>
            <person name="La Ragione R.M."/>
            <person name="Hildebrand F."/>
            <person name="Pallen M.J."/>
        </authorList>
    </citation>
    <scope>NUCLEOTIDE SEQUENCE [LARGE SCALE GENOMIC DNA]</scope>
    <source>
        <strain evidence="16 17">Sa2BVA9</strain>
    </source>
</reference>
<dbReference type="Gene3D" id="1.10.287.130">
    <property type="match status" value="1"/>
</dbReference>
<dbReference type="InterPro" id="IPR003661">
    <property type="entry name" value="HisK_dim/P_dom"/>
</dbReference>
<keyword evidence="6" id="KW-0808">Transferase</keyword>
<keyword evidence="4" id="KW-1003">Cell membrane</keyword>
<organism evidence="16 17">
    <name type="scientific">Paenibacillus gallinarum</name>
    <dbReference type="NCBI Taxonomy" id="2762232"/>
    <lineage>
        <taxon>Bacteria</taxon>
        <taxon>Bacillati</taxon>
        <taxon>Bacillota</taxon>
        <taxon>Bacilli</taxon>
        <taxon>Bacillales</taxon>
        <taxon>Paenibacillaceae</taxon>
        <taxon>Paenibacillus</taxon>
    </lineage>
</organism>
<accession>A0ABR8T7L3</accession>
<evidence type="ECO:0000256" key="9">
    <source>
        <dbReference type="ARBA" id="ARBA00022840"/>
    </source>
</evidence>
<dbReference type="InterPro" id="IPR035965">
    <property type="entry name" value="PAS-like_dom_sf"/>
</dbReference>
<keyword evidence="11" id="KW-0472">Membrane</keyword>
<dbReference type="EC" id="2.7.13.3" evidence="3"/>
<feature type="domain" description="PAC" evidence="14">
    <location>
        <begin position="487"/>
        <end position="539"/>
    </location>
</feature>
<dbReference type="RefSeq" id="WP_191805168.1">
    <property type="nucleotide sequence ID" value="NZ_JACSQL010000028.1"/>
</dbReference>
<evidence type="ECO:0000256" key="3">
    <source>
        <dbReference type="ARBA" id="ARBA00012438"/>
    </source>
</evidence>
<gene>
    <name evidence="16" type="ORF">H9647_25090</name>
</gene>
<keyword evidence="9" id="KW-0067">ATP-binding</keyword>
<keyword evidence="7" id="KW-0547">Nucleotide-binding</keyword>
<dbReference type="InterPro" id="IPR001610">
    <property type="entry name" value="PAC"/>
</dbReference>
<dbReference type="Pfam" id="PF02518">
    <property type="entry name" value="HATPase_c"/>
    <property type="match status" value="1"/>
</dbReference>
<dbReference type="InterPro" id="IPR000014">
    <property type="entry name" value="PAS"/>
</dbReference>
<evidence type="ECO:0000259" key="15">
    <source>
        <dbReference type="PROSITE" id="PS50885"/>
    </source>
</evidence>
<evidence type="ECO:0000256" key="5">
    <source>
        <dbReference type="ARBA" id="ARBA00022553"/>
    </source>
</evidence>
<dbReference type="PROSITE" id="PS50885">
    <property type="entry name" value="HAMP"/>
    <property type="match status" value="1"/>
</dbReference>
<feature type="domain" description="Histidine kinase" evidence="12">
    <location>
        <begin position="552"/>
        <end position="756"/>
    </location>
</feature>
<keyword evidence="17" id="KW-1185">Reference proteome</keyword>
<evidence type="ECO:0000256" key="11">
    <source>
        <dbReference type="ARBA" id="ARBA00023136"/>
    </source>
</evidence>
<dbReference type="CDD" id="cd06225">
    <property type="entry name" value="HAMP"/>
    <property type="match status" value="1"/>
</dbReference>
<evidence type="ECO:0000259" key="12">
    <source>
        <dbReference type="PROSITE" id="PS50109"/>
    </source>
</evidence>
<dbReference type="EMBL" id="JACSQL010000028">
    <property type="protein sequence ID" value="MBD7971339.1"/>
    <property type="molecule type" value="Genomic_DNA"/>
</dbReference>
<evidence type="ECO:0000259" key="13">
    <source>
        <dbReference type="PROSITE" id="PS50112"/>
    </source>
</evidence>
<evidence type="ECO:0000256" key="8">
    <source>
        <dbReference type="ARBA" id="ARBA00022777"/>
    </source>
</evidence>
<dbReference type="InterPro" id="IPR004358">
    <property type="entry name" value="Sig_transdc_His_kin-like_C"/>
</dbReference>
<dbReference type="Pfam" id="PF00512">
    <property type="entry name" value="HisKA"/>
    <property type="match status" value="1"/>
</dbReference>
<evidence type="ECO:0000256" key="4">
    <source>
        <dbReference type="ARBA" id="ARBA00022475"/>
    </source>
</evidence>
<dbReference type="SMART" id="SM00388">
    <property type="entry name" value="HisKA"/>
    <property type="match status" value="1"/>
</dbReference>
<evidence type="ECO:0000313" key="17">
    <source>
        <dbReference type="Proteomes" id="UP000608071"/>
    </source>
</evidence>
<sequence length="761" mass="85788">MSIKIKLSLVMSFSLLILLGLNIALSYYTTQENLLQDSEKRIVSAAKQIALAMEQNQDNADVVKKQVAKNLWLSAKYAAKSLDPDIDKITNEQLEELSKEIGVSAISLMIQTEDDIIVTKSSDPNELGLSTRKMTFWYKAFKQLFAENQATIPQGIKYDHYWSNGFEYATSDPGNVNIWGYYHDGERNYIINPFMNSEEIEDYVLFFNPEGNIKKFQDVSSSILSIAGINPATFGQPTMAEDGTDELYPKYINKPIFFGEYRYGEIKRDKKAVNKAIETGNNVSYTSVVDGKKVLKNMIPITNSVGQKYVISIVTDYHEIESVMSEQLTSHIAVSLVLMEIVIFGSYLFASAYTKPIQTILSKVNEVGDGHFNYDLKLKRNDELGQLSNGINAMIRNLGHYTSRLKQMYEENRAVKEHLESVINQTADSIHIMDEKGNIIQVNRAFEQMYGWLGREVIGQPLSNIPEELMEEEQEQRKKLRSGLTIPSNESYRYAKDGSRIEVSVSTAPIRDDEGQITGYISISRDITGRKRMEELLRRSEKLTTVGQLAAGVAHEIRNPLTTLRGFIQLQQQTQKMNPRHIDLMLSELDRINLIVGEFLILAKPQATNFTPKDIRFIMGDVISLLDSQAHMLGIEFLLDADVPTIVHCGENQLKQVFINLLKNAMEAMPDGGEIKIRIRVTSEQKAEIVIQDEGEGVPEDLLPKLGEPFFTSKESGTGLGLMVSQRIIQAHKGTMEIDSIQGEGTTVTILMPALNQRKFK</sequence>
<dbReference type="InterPro" id="IPR003594">
    <property type="entry name" value="HATPase_dom"/>
</dbReference>
<dbReference type="PROSITE" id="PS50112">
    <property type="entry name" value="PAS"/>
    <property type="match status" value="1"/>
</dbReference>
<dbReference type="SUPFAM" id="SSF158472">
    <property type="entry name" value="HAMP domain-like"/>
    <property type="match status" value="1"/>
</dbReference>
<evidence type="ECO:0000256" key="1">
    <source>
        <dbReference type="ARBA" id="ARBA00000085"/>
    </source>
</evidence>
<dbReference type="Pfam" id="PF00672">
    <property type="entry name" value="HAMP"/>
    <property type="match status" value="1"/>
</dbReference>
<dbReference type="InterPro" id="IPR036890">
    <property type="entry name" value="HATPase_C_sf"/>
</dbReference>
<evidence type="ECO:0000256" key="2">
    <source>
        <dbReference type="ARBA" id="ARBA00004651"/>
    </source>
</evidence>
<evidence type="ECO:0000256" key="6">
    <source>
        <dbReference type="ARBA" id="ARBA00022679"/>
    </source>
</evidence>
<dbReference type="CDD" id="cd00082">
    <property type="entry name" value="HisKA"/>
    <property type="match status" value="1"/>
</dbReference>
<evidence type="ECO:0000256" key="7">
    <source>
        <dbReference type="ARBA" id="ARBA00022741"/>
    </source>
</evidence>
<dbReference type="SMART" id="SM00304">
    <property type="entry name" value="HAMP"/>
    <property type="match status" value="1"/>
</dbReference>
<dbReference type="InterPro" id="IPR005467">
    <property type="entry name" value="His_kinase_dom"/>
</dbReference>
<dbReference type="Gene3D" id="3.30.450.20">
    <property type="entry name" value="PAS domain"/>
    <property type="match status" value="1"/>
</dbReference>
<dbReference type="PANTHER" id="PTHR43065">
    <property type="entry name" value="SENSOR HISTIDINE KINASE"/>
    <property type="match status" value="1"/>
</dbReference>
<dbReference type="PANTHER" id="PTHR43065:SF34">
    <property type="entry name" value="SPORULATION KINASE A"/>
    <property type="match status" value="1"/>
</dbReference>
<keyword evidence="8" id="KW-0418">Kinase</keyword>